<dbReference type="PRINTS" id="PR00344">
    <property type="entry name" value="BCTRLSENSOR"/>
</dbReference>
<protein>
    <recommendedName>
        <fullName evidence="2">histidine kinase</fullName>
        <ecNumber evidence="2">2.7.13.3</ecNumber>
    </recommendedName>
</protein>
<evidence type="ECO:0000256" key="5">
    <source>
        <dbReference type="ARBA" id="ARBA00022777"/>
    </source>
</evidence>
<dbReference type="Pfam" id="PF02518">
    <property type="entry name" value="HATPase_c"/>
    <property type="match status" value="1"/>
</dbReference>
<dbReference type="InterPro" id="IPR004358">
    <property type="entry name" value="Sig_transdc_His_kin-like_C"/>
</dbReference>
<dbReference type="Gene3D" id="3.30.565.10">
    <property type="entry name" value="Histidine kinase-like ATPase, C-terminal domain"/>
    <property type="match status" value="1"/>
</dbReference>
<dbReference type="PANTHER" id="PTHR43547">
    <property type="entry name" value="TWO-COMPONENT HISTIDINE KINASE"/>
    <property type="match status" value="1"/>
</dbReference>
<organism evidence="7">
    <name type="scientific">uncultured Cytophagales bacterium</name>
    <dbReference type="NCBI Taxonomy" id="158755"/>
    <lineage>
        <taxon>Bacteria</taxon>
        <taxon>Pseudomonadati</taxon>
        <taxon>Bacteroidota</taxon>
        <taxon>Sphingobacteriia</taxon>
        <taxon>Sphingobacteriales</taxon>
        <taxon>environmental samples</taxon>
    </lineage>
</organism>
<dbReference type="InterPro" id="IPR005467">
    <property type="entry name" value="His_kinase_dom"/>
</dbReference>
<dbReference type="InterPro" id="IPR003661">
    <property type="entry name" value="HisK_dim/P_dom"/>
</dbReference>
<dbReference type="PROSITE" id="PS50109">
    <property type="entry name" value="HIS_KIN"/>
    <property type="match status" value="1"/>
</dbReference>
<name>A0A6J4LLM3_9SPHI</name>
<evidence type="ECO:0000259" key="6">
    <source>
        <dbReference type="PROSITE" id="PS50109"/>
    </source>
</evidence>
<proteinExistence type="predicted"/>
<keyword evidence="4" id="KW-0808">Transferase</keyword>
<dbReference type="PANTHER" id="PTHR43547:SF2">
    <property type="entry name" value="HYBRID SIGNAL TRANSDUCTION HISTIDINE KINASE C"/>
    <property type="match status" value="1"/>
</dbReference>
<dbReference type="Gene3D" id="1.10.287.130">
    <property type="match status" value="1"/>
</dbReference>
<dbReference type="InterPro" id="IPR036890">
    <property type="entry name" value="HATPase_C_sf"/>
</dbReference>
<dbReference type="EC" id="2.7.13.3" evidence="2"/>
<dbReference type="InterPro" id="IPR003594">
    <property type="entry name" value="HATPase_dom"/>
</dbReference>
<dbReference type="SUPFAM" id="SSF47384">
    <property type="entry name" value="Homodimeric domain of signal transducing histidine kinase"/>
    <property type="match status" value="1"/>
</dbReference>
<sequence>MDFRIEWPYTTDRWVWLTLFPLGQGEKADWVAGVAKDDSPRKKNLFNMQKINARKDSMLEILAHDLRGPIGIVQSLAAVIEKKLPKTDNDPTHHQLRMIQQICKRNIDLIRDLIHQEFLESAAVEVSKERLDLVWEINEVIVQYRNAQESLSKVFELTSSQERVFAMIDSMKFMQVINNLVSNAIKFTPDNGIIRIHIEKNEDKIVISVSDNGIGIPRKDQPFLFDKFTKARRPGLKGEESVGLGMSIIKTIVELHDGKIWFQSQEKKGSTFYIELTTEE</sequence>
<dbReference type="FunFam" id="3.30.565.10:FF:000006">
    <property type="entry name" value="Sensor histidine kinase WalK"/>
    <property type="match status" value="1"/>
</dbReference>
<evidence type="ECO:0000313" key="7">
    <source>
        <dbReference type="EMBL" id="CAA9335459.1"/>
    </source>
</evidence>
<gene>
    <name evidence="7" type="ORF">AVDCRST_MAG56-7638</name>
</gene>
<comment type="catalytic activity">
    <reaction evidence="1">
        <text>ATP + protein L-histidine = ADP + protein N-phospho-L-histidine.</text>
        <dbReference type="EC" id="2.7.13.3"/>
    </reaction>
</comment>
<dbReference type="GO" id="GO:0000155">
    <property type="term" value="F:phosphorelay sensor kinase activity"/>
    <property type="evidence" value="ECO:0007669"/>
    <property type="project" value="InterPro"/>
</dbReference>
<dbReference type="CDD" id="cd00075">
    <property type="entry name" value="HATPase"/>
    <property type="match status" value="1"/>
</dbReference>
<reference evidence="7" key="1">
    <citation type="submission" date="2020-02" db="EMBL/GenBank/DDBJ databases">
        <authorList>
            <person name="Meier V. D."/>
        </authorList>
    </citation>
    <scope>NUCLEOTIDE SEQUENCE</scope>
    <source>
        <strain evidence="7">AVDCRST_MAG56</strain>
    </source>
</reference>
<evidence type="ECO:0000256" key="2">
    <source>
        <dbReference type="ARBA" id="ARBA00012438"/>
    </source>
</evidence>
<keyword evidence="5 7" id="KW-0418">Kinase</keyword>
<evidence type="ECO:0000256" key="1">
    <source>
        <dbReference type="ARBA" id="ARBA00000085"/>
    </source>
</evidence>
<dbReference type="AlphaFoldDB" id="A0A6J4LLM3"/>
<accession>A0A6J4LLM3</accession>
<dbReference type="InterPro" id="IPR036097">
    <property type="entry name" value="HisK_dim/P_sf"/>
</dbReference>
<dbReference type="EMBL" id="CADCTQ010000640">
    <property type="protein sequence ID" value="CAA9335459.1"/>
    <property type="molecule type" value="Genomic_DNA"/>
</dbReference>
<feature type="domain" description="Histidine kinase" evidence="6">
    <location>
        <begin position="61"/>
        <end position="280"/>
    </location>
</feature>
<dbReference type="CDD" id="cd00082">
    <property type="entry name" value="HisKA"/>
    <property type="match status" value="1"/>
</dbReference>
<evidence type="ECO:0000256" key="3">
    <source>
        <dbReference type="ARBA" id="ARBA00022553"/>
    </source>
</evidence>
<evidence type="ECO:0000256" key="4">
    <source>
        <dbReference type="ARBA" id="ARBA00022679"/>
    </source>
</evidence>
<keyword evidence="3" id="KW-0597">Phosphoprotein</keyword>
<dbReference type="SMART" id="SM00387">
    <property type="entry name" value="HATPase_c"/>
    <property type="match status" value="1"/>
</dbReference>
<dbReference type="SUPFAM" id="SSF55874">
    <property type="entry name" value="ATPase domain of HSP90 chaperone/DNA topoisomerase II/histidine kinase"/>
    <property type="match status" value="1"/>
</dbReference>